<proteinExistence type="predicted"/>
<accession>A0A813FF33</accession>
<feature type="compositionally biased region" description="Basic residues" evidence="1">
    <location>
        <begin position="101"/>
        <end position="114"/>
    </location>
</feature>
<feature type="region of interest" description="Disordered" evidence="1">
    <location>
        <begin position="1"/>
        <end position="157"/>
    </location>
</feature>
<dbReference type="EMBL" id="CAJNNV010024685">
    <property type="protein sequence ID" value="CAE8610452.1"/>
    <property type="molecule type" value="Genomic_DNA"/>
</dbReference>
<dbReference type="Proteomes" id="UP000654075">
    <property type="component" value="Unassembled WGS sequence"/>
</dbReference>
<dbReference type="PANTHER" id="PTHR23082:SF0">
    <property type="entry name" value="GENERAL TRANSCRIPTION FACTOR 3C POLYPEPTIDE 3"/>
    <property type="match status" value="1"/>
</dbReference>
<evidence type="ECO:0000256" key="1">
    <source>
        <dbReference type="SAM" id="MobiDB-lite"/>
    </source>
</evidence>
<sequence>MPPKGSGRPKAKGKAAPRGSQASKAEDVDKSQVSPAKRRRLRPAAQEEDEEPGSESAHLSGAESEPDAKDSDFDSSDLDAVLMSVGGQAELAESGMMAQKWNKRRKMKRTRKKASSSSKRGAADEDSDGAGEEEDGDAGGGASVKRAREGKAHSMASPQVRGILAQGQAEFAQGDFDKAVESMRAVIRAQPGLADPYHILALIYEERGEEKKAVDALLLSAYMTSSATEARSIWRKVASMSSHIGLLDQACYAFKRSISRAGGRGDDDLKAMWDLSQLLFKKGSVDRGIEVLYELYEETGENSLACEVAKKLIKRHRWQECLALLEACVEKGRRAKPSRVDLTVLNYFCEVLMEVRDFEKCATLLIELFHLREPLAVPSSSTGATGSGSSSSSGSTALALFPASSTSSSTALALVPGVDMKALVLKLQARPIDLVAKLAAALCRLRTPASDGESVDPLCTASIEVVLTHPAETHQDLYLLIVDALLQEEGATASTVSQRWPRRSNVRAWSAEQALRILNLLETTDFEEDLRERRAMCLWRLGQVEEAAMQLEALLELSPGDRDLRVRVAEAWIEHGDPQRADKILSTLSYEDLQRSNRVPPALSAADRRALYQELSETMERVLSAATACGKPEAPHEQFADEQEIQSFIARFRHLIYDCELDYKRLSSYSSNAAAARAASGNAEEEDEEAEDAGTESTKKPSSSALAVAEVASKGTASSSSMILPAKVGARRKKNEELCALQAPSTILAPSTMFKTKRGQAANAMSVHEWN</sequence>
<reference evidence="2" key="1">
    <citation type="submission" date="2021-02" db="EMBL/GenBank/DDBJ databases">
        <authorList>
            <person name="Dougan E. K."/>
            <person name="Rhodes N."/>
            <person name="Thang M."/>
            <person name="Chan C."/>
        </authorList>
    </citation>
    <scope>NUCLEOTIDE SEQUENCE</scope>
</reference>
<dbReference type="Pfam" id="PF14559">
    <property type="entry name" value="TPR_19"/>
    <property type="match status" value="1"/>
</dbReference>
<protein>
    <recommendedName>
        <fullName evidence="4">General transcription factor 3C polypeptide 3</fullName>
    </recommendedName>
</protein>
<feature type="region of interest" description="Disordered" evidence="1">
    <location>
        <begin position="678"/>
        <end position="706"/>
    </location>
</feature>
<evidence type="ECO:0008006" key="4">
    <source>
        <dbReference type="Google" id="ProtNLM"/>
    </source>
</evidence>
<evidence type="ECO:0000313" key="3">
    <source>
        <dbReference type="Proteomes" id="UP000654075"/>
    </source>
</evidence>
<feature type="non-terminal residue" evidence="2">
    <location>
        <position position="771"/>
    </location>
</feature>
<dbReference type="InterPro" id="IPR019734">
    <property type="entry name" value="TPR_rpt"/>
</dbReference>
<dbReference type="Gene3D" id="1.25.40.10">
    <property type="entry name" value="Tetratricopeptide repeat domain"/>
    <property type="match status" value="2"/>
</dbReference>
<dbReference type="PANTHER" id="PTHR23082">
    <property type="entry name" value="TRANSCRIPTION INITIATION FACTOR IIIC TFIIIC , POLYPEPTIDE 3-RELATED"/>
    <property type="match status" value="1"/>
</dbReference>
<feature type="compositionally biased region" description="Acidic residues" evidence="1">
    <location>
        <begin position="124"/>
        <end position="137"/>
    </location>
</feature>
<comment type="caution">
    <text evidence="2">The sequence shown here is derived from an EMBL/GenBank/DDBJ whole genome shotgun (WGS) entry which is preliminary data.</text>
</comment>
<dbReference type="GO" id="GO:0006383">
    <property type="term" value="P:transcription by RNA polymerase III"/>
    <property type="evidence" value="ECO:0007669"/>
    <property type="project" value="InterPro"/>
</dbReference>
<dbReference type="SMART" id="SM00028">
    <property type="entry name" value="TPR"/>
    <property type="match status" value="3"/>
</dbReference>
<dbReference type="InterPro" id="IPR039340">
    <property type="entry name" value="Tfc4/TFIIIC-102/Sfc4"/>
</dbReference>
<dbReference type="OrthoDB" id="9991317at2759"/>
<dbReference type="SUPFAM" id="SSF48452">
    <property type="entry name" value="TPR-like"/>
    <property type="match status" value="2"/>
</dbReference>
<name>A0A813FF33_POLGL</name>
<dbReference type="Pfam" id="PF13432">
    <property type="entry name" value="TPR_16"/>
    <property type="match status" value="1"/>
</dbReference>
<keyword evidence="3" id="KW-1185">Reference proteome</keyword>
<dbReference type="InterPro" id="IPR011990">
    <property type="entry name" value="TPR-like_helical_dom_sf"/>
</dbReference>
<feature type="compositionally biased region" description="Acidic residues" evidence="1">
    <location>
        <begin position="683"/>
        <end position="694"/>
    </location>
</feature>
<dbReference type="GO" id="GO:0000127">
    <property type="term" value="C:transcription factor TFIIIC complex"/>
    <property type="evidence" value="ECO:0007669"/>
    <property type="project" value="TreeGrafter"/>
</dbReference>
<gene>
    <name evidence="2" type="ORF">PGLA1383_LOCUS28281</name>
</gene>
<dbReference type="AlphaFoldDB" id="A0A813FF33"/>
<evidence type="ECO:0000313" key="2">
    <source>
        <dbReference type="EMBL" id="CAE8610452.1"/>
    </source>
</evidence>
<organism evidence="2 3">
    <name type="scientific">Polarella glacialis</name>
    <name type="common">Dinoflagellate</name>
    <dbReference type="NCBI Taxonomy" id="89957"/>
    <lineage>
        <taxon>Eukaryota</taxon>
        <taxon>Sar</taxon>
        <taxon>Alveolata</taxon>
        <taxon>Dinophyceae</taxon>
        <taxon>Suessiales</taxon>
        <taxon>Suessiaceae</taxon>
        <taxon>Polarella</taxon>
    </lineage>
</organism>